<evidence type="ECO:0000313" key="1">
    <source>
        <dbReference type="EMBL" id="KAJ1138195.1"/>
    </source>
</evidence>
<sequence>MPTTPTESTDATCRPARILLEEKSPDPVIPDEEWRTGVGAAGSWPEQLAAVPSRRPAGWPAAQQSRGQAPSLLEGHTLSAEEEPSRTTLMQAIWGSF</sequence>
<dbReference type="AlphaFoldDB" id="A0AAV7QDF7"/>
<dbReference type="EMBL" id="JANPWB010000010">
    <property type="protein sequence ID" value="KAJ1138195.1"/>
    <property type="molecule type" value="Genomic_DNA"/>
</dbReference>
<comment type="caution">
    <text evidence="1">The sequence shown here is derived from an EMBL/GenBank/DDBJ whole genome shotgun (WGS) entry which is preliminary data.</text>
</comment>
<protein>
    <submittedName>
        <fullName evidence="1">Uncharacterized protein</fullName>
    </submittedName>
</protein>
<reference evidence="1" key="1">
    <citation type="journal article" date="2022" name="bioRxiv">
        <title>Sequencing and chromosome-scale assembly of the giantPleurodeles waltlgenome.</title>
        <authorList>
            <person name="Brown T."/>
            <person name="Elewa A."/>
            <person name="Iarovenko S."/>
            <person name="Subramanian E."/>
            <person name="Araus A.J."/>
            <person name="Petzold A."/>
            <person name="Susuki M."/>
            <person name="Suzuki K.-i.T."/>
            <person name="Hayashi T."/>
            <person name="Toyoda A."/>
            <person name="Oliveira C."/>
            <person name="Osipova E."/>
            <person name="Leigh N.D."/>
            <person name="Simon A."/>
            <person name="Yun M.H."/>
        </authorList>
    </citation>
    <scope>NUCLEOTIDE SEQUENCE</scope>
    <source>
        <strain evidence="1">20211129_DDA</strain>
        <tissue evidence="1">Liver</tissue>
    </source>
</reference>
<accession>A0AAV7QDF7</accession>
<evidence type="ECO:0000313" key="2">
    <source>
        <dbReference type="Proteomes" id="UP001066276"/>
    </source>
</evidence>
<name>A0AAV7QDF7_PLEWA</name>
<dbReference type="Proteomes" id="UP001066276">
    <property type="component" value="Chromosome 6"/>
</dbReference>
<organism evidence="1 2">
    <name type="scientific">Pleurodeles waltl</name>
    <name type="common">Iberian ribbed newt</name>
    <dbReference type="NCBI Taxonomy" id="8319"/>
    <lineage>
        <taxon>Eukaryota</taxon>
        <taxon>Metazoa</taxon>
        <taxon>Chordata</taxon>
        <taxon>Craniata</taxon>
        <taxon>Vertebrata</taxon>
        <taxon>Euteleostomi</taxon>
        <taxon>Amphibia</taxon>
        <taxon>Batrachia</taxon>
        <taxon>Caudata</taxon>
        <taxon>Salamandroidea</taxon>
        <taxon>Salamandridae</taxon>
        <taxon>Pleurodelinae</taxon>
        <taxon>Pleurodeles</taxon>
    </lineage>
</organism>
<gene>
    <name evidence="1" type="ORF">NDU88_004586</name>
</gene>
<keyword evidence="2" id="KW-1185">Reference proteome</keyword>
<proteinExistence type="predicted"/>